<dbReference type="GO" id="GO:0005524">
    <property type="term" value="F:ATP binding"/>
    <property type="evidence" value="ECO:0007669"/>
    <property type="project" value="UniProtKB-KW"/>
</dbReference>
<evidence type="ECO:0000256" key="2">
    <source>
        <dbReference type="ARBA" id="ARBA00007599"/>
    </source>
</evidence>
<reference evidence="11" key="1">
    <citation type="submission" date="2022-08" db="EMBL/GenBank/DDBJ databases">
        <title>Genomic Encyclopedia of Type Strains, Phase III (KMG-III): the genomes of soil and plant-associated and newly described type strains.</title>
        <authorList>
            <person name="Whitman W."/>
        </authorList>
    </citation>
    <scope>NUCLEOTIDE SEQUENCE</scope>
    <source>
        <strain evidence="11">HMT 1</strain>
    </source>
</reference>
<dbReference type="Proteomes" id="UP001204445">
    <property type="component" value="Unassembled WGS sequence"/>
</dbReference>
<name>A0AAE3HL21_9GAMM</name>
<keyword evidence="4" id="KW-0963">Cytoplasm</keyword>
<keyword evidence="5" id="KW-0819">tRNA processing</keyword>
<comment type="subcellular location">
    <subcellularLocation>
        <location evidence="1">Cytoplasm</location>
    </subcellularLocation>
</comment>
<keyword evidence="6" id="KW-0479">Metal-binding</keyword>
<dbReference type="EMBL" id="JANUCT010000002">
    <property type="protein sequence ID" value="MCS3902387.1"/>
    <property type="molecule type" value="Genomic_DNA"/>
</dbReference>
<evidence type="ECO:0000256" key="8">
    <source>
        <dbReference type="ARBA" id="ARBA00022840"/>
    </source>
</evidence>
<proteinExistence type="inferred from homology"/>
<dbReference type="PANTHER" id="PTHR33540:SF2">
    <property type="entry name" value="TRNA THREONYLCARBAMOYLADENOSINE BIOSYNTHESIS PROTEIN TSAE"/>
    <property type="match status" value="1"/>
</dbReference>
<keyword evidence="12" id="KW-1185">Reference proteome</keyword>
<protein>
    <recommendedName>
        <fullName evidence="3">tRNA threonylcarbamoyladenosine biosynthesis protein TsaE</fullName>
    </recommendedName>
    <alternativeName>
        <fullName evidence="10">t(6)A37 threonylcarbamoyladenosine biosynthesis protein TsaE</fullName>
    </alternativeName>
</protein>
<dbReference type="PANTHER" id="PTHR33540">
    <property type="entry name" value="TRNA THREONYLCARBAMOYLADENOSINE BIOSYNTHESIS PROTEIN TSAE"/>
    <property type="match status" value="1"/>
</dbReference>
<comment type="similarity">
    <text evidence="2">Belongs to the TsaE family.</text>
</comment>
<evidence type="ECO:0000256" key="9">
    <source>
        <dbReference type="ARBA" id="ARBA00022842"/>
    </source>
</evidence>
<dbReference type="InterPro" id="IPR027417">
    <property type="entry name" value="P-loop_NTPase"/>
</dbReference>
<evidence type="ECO:0000313" key="12">
    <source>
        <dbReference type="Proteomes" id="UP001204445"/>
    </source>
</evidence>
<dbReference type="AlphaFoldDB" id="A0AAE3HL21"/>
<dbReference type="NCBIfam" id="TIGR00150">
    <property type="entry name" value="T6A_YjeE"/>
    <property type="match status" value="1"/>
</dbReference>
<evidence type="ECO:0000256" key="5">
    <source>
        <dbReference type="ARBA" id="ARBA00022694"/>
    </source>
</evidence>
<keyword evidence="9" id="KW-0460">Magnesium</keyword>
<dbReference type="GO" id="GO:0005737">
    <property type="term" value="C:cytoplasm"/>
    <property type="evidence" value="ECO:0007669"/>
    <property type="project" value="UniProtKB-SubCell"/>
</dbReference>
<dbReference type="InterPro" id="IPR003442">
    <property type="entry name" value="T6A_TsaE"/>
</dbReference>
<evidence type="ECO:0000256" key="4">
    <source>
        <dbReference type="ARBA" id="ARBA00022490"/>
    </source>
</evidence>
<gene>
    <name evidence="11" type="ORF">J2T55_000383</name>
</gene>
<sequence>MNYSLDDSAAMEACGGALAAACPAAVMIQLHGPLGAGKTTLVRGFLRAVGVTGAIKSPTYTLVEPYAVAGRQFYHFDLYRLEDPEALEMLGFRDYLDAGSVCLIEWPEQAAGLLPAADIDVRIEVTPQGRRVNLAAGTDNGVSLLKSFKF</sequence>
<dbReference type="GO" id="GO:0002949">
    <property type="term" value="P:tRNA threonylcarbamoyladenosine modification"/>
    <property type="evidence" value="ECO:0007669"/>
    <property type="project" value="InterPro"/>
</dbReference>
<dbReference type="RefSeq" id="WP_259053902.1">
    <property type="nucleotide sequence ID" value="NZ_JANUCT010000002.1"/>
</dbReference>
<evidence type="ECO:0000256" key="1">
    <source>
        <dbReference type="ARBA" id="ARBA00004496"/>
    </source>
</evidence>
<evidence type="ECO:0000256" key="10">
    <source>
        <dbReference type="ARBA" id="ARBA00032441"/>
    </source>
</evidence>
<dbReference type="GO" id="GO:0046872">
    <property type="term" value="F:metal ion binding"/>
    <property type="evidence" value="ECO:0007669"/>
    <property type="project" value="UniProtKB-KW"/>
</dbReference>
<keyword evidence="8" id="KW-0067">ATP-binding</keyword>
<dbReference type="SUPFAM" id="SSF52540">
    <property type="entry name" value="P-loop containing nucleoside triphosphate hydrolases"/>
    <property type="match status" value="1"/>
</dbReference>
<comment type="caution">
    <text evidence="11">The sequence shown here is derived from an EMBL/GenBank/DDBJ whole genome shotgun (WGS) entry which is preliminary data.</text>
</comment>
<keyword evidence="7" id="KW-0547">Nucleotide-binding</keyword>
<dbReference type="Gene3D" id="3.40.50.300">
    <property type="entry name" value="P-loop containing nucleotide triphosphate hydrolases"/>
    <property type="match status" value="1"/>
</dbReference>
<evidence type="ECO:0000256" key="3">
    <source>
        <dbReference type="ARBA" id="ARBA00019010"/>
    </source>
</evidence>
<evidence type="ECO:0000256" key="7">
    <source>
        <dbReference type="ARBA" id="ARBA00022741"/>
    </source>
</evidence>
<accession>A0AAE3HL21</accession>
<dbReference type="Pfam" id="PF02367">
    <property type="entry name" value="TsaE"/>
    <property type="match status" value="1"/>
</dbReference>
<evidence type="ECO:0000313" key="11">
    <source>
        <dbReference type="EMBL" id="MCS3902387.1"/>
    </source>
</evidence>
<organism evidence="11 12">
    <name type="scientific">Methylohalomonas lacus</name>
    <dbReference type="NCBI Taxonomy" id="398773"/>
    <lineage>
        <taxon>Bacteria</taxon>
        <taxon>Pseudomonadati</taxon>
        <taxon>Pseudomonadota</taxon>
        <taxon>Gammaproteobacteria</taxon>
        <taxon>Methylohalomonadales</taxon>
        <taxon>Methylohalomonadaceae</taxon>
        <taxon>Methylohalomonas</taxon>
    </lineage>
</organism>
<evidence type="ECO:0000256" key="6">
    <source>
        <dbReference type="ARBA" id="ARBA00022723"/>
    </source>
</evidence>